<dbReference type="EMBL" id="LNIX01000036">
    <property type="protein sequence ID" value="OXA40021.1"/>
    <property type="molecule type" value="Genomic_DNA"/>
</dbReference>
<name>A0A226D5T6_FOLCA</name>
<accession>A0A226D5T6</accession>
<keyword evidence="2" id="KW-1185">Reference proteome</keyword>
<proteinExistence type="predicted"/>
<evidence type="ECO:0000313" key="2">
    <source>
        <dbReference type="Proteomes" id="UP000198287"/>
    </source>
</evidence>
<protein>
    <submittedName>
        <fullName evidence="1">Uncharacterized protein</fullName>
    </submittedName>
</protein>
<organism evidence="1 2">
    <name type="scientific">Folsomia candida</name>
    <name type="common">Springtail</name>
    <dbReference type="NCBI Taxonomy" id="158441"/>
    <lineage>
        <taxon>Eukaryota</taxon>
        <taxon>Metazoa</taxon>
        <taxon>Ecdysozoa</taxon>
        <taxon>Arthropoda</taxon>
        <taxon>Hexapoda</taxon>
        <taxon>Collembola</taxon>
        <taxon>Entomobryomorpha</taxon>
        <taxon>Isotomoidea</taxon>
        <taxon>Isotomidae</taxon>
        <taxon>Proisotominae</taxon>
        <taxon>Folsomia</taxon>
    </lineage>
</organism>
<reference evidence="1 2" key="1">
    <citation type="submission" date="2015-12" db="EMBL/GenBank/DDBJ databases">
        <title>The genome of Folsomia candida.</title>
        <authorList>
            <person name="Faddeeva A."/>
            <person name="Derks M.F."/>
            <person name="Anvar Y."/>
            <person name="Smit S."/>
            <person name="Van Straalen N."/>
            <person name="Roelofs D."/>
        </authorList>
    </citation>
    <scope>NUCLEOTIDE SEQUENCE [LARGE SCALE GENOMIC DNA]</scope>
    <source>
        <strain evidence="1 2">VU population</strain>
        <tissue evidence="1">Whole body</tissue>
    </source>
</reference>
<comment type="caution">
    <text evidence="1">The sequence shown here is derived from an EMBL/GenBank/DDBJ whole genome shotgun (WGS) entry which is preliminary data.</text>
</comment>
<sequence>MPTTRGKKRPREVSITQKFMEQNFHAEIGESRKYFIRTEPESSLTKKTGTEHVIYYQPFLNYDLVITQIPNELANYKGVFEIKIQPVAWATAFNQRDLDSTTKFVMKSIVHTECLRIISNDTTAKCNTVKIIERAVVFMMSKFIPNSNINPWSFPSTFDKIMIQFPLLDDKTTSDIASVLRNFDPRFEHDTPSQSCELNDRMDIIVGGFWDNCNIPENYNELLVNVSREETKYDQMFRKCVNAVRNSGNLADMKMDTAQIAAALTKSTITQNTDQIVDSIQFSQERWTAAFKCGSTSIAKIAAKLSSTLIRIQFCDTVEIMESFTGVESLCPVQMLAIYRASKFLHDRRDVKHGYVEMYDSQIPAHNVYPTIEECIEIDKEIRLHGRNDVLGRLRDLAQGQMVTTVDQVIPSPSSGGQAIPCTLPIIQPQGLPNSCGTPVQPMIQNFGNIPITNLPSPFEIDGLINLGVDNVVHQSIPGPFSSYQSELNIASSCEPQIKQNPGIIEVSPRPHDDANFNLVELPHNKEELRLLKRTGALNGIEPILLVDSYPGQSYISLTIQYPLKLGDGTIQEVKRSHAISKVLWTSIESLYKTNGPIHMGRRLITNIFDEDELRDATPTGRRMKGQPNTERKQLDEEKQWLIIDVIRYLTSRGIDFVSKPDYYHGPWSPSVEKDMRNEVICYGSNKIRGDLKKLASVRKMTTSRGKKRPREVSITQKFMEENFPREIGESRKYFVRTEPESSLTKKTGNEHIIYYQPFLNYDLVITRVPSGLQKFGNLFEIKIKPAAWAAAFNQRDLESTTKFVLKAIVHTECRRIIIADRIARHNTLKIIERAIIFMMSKFNPTSYINPWSFPSSFDKIMAKFPSLDDNLASNIRSVLKRFDPRVEQDAPSQTGELFDRMDSIVDNFWDDRDLPDELGDFLEHVAREETNYEEMFRKCVTVVRNSGNVRDMKMDTAQIAAALTKGTITQNTDQIVDAVQFSEERWKAAFKSGSISIAKIAAKLSSTIIRLQFGDTVELMESFIGVESLCAVQMLAIYRASKFLHNIMDMKQGYEEMYDSQIPSHNVYPTVEECIEIDKEIFLHGRNNVLGRLRDLLQEQVGISSAEKGIPSTSASVILPQAPTTPLVLPIVQNVENIDLGNLPSPLEVLGIMNLGVENITQNPGIIGVSRTDHDGANFSWVELPLNKEELKALKLNGGVNGIEPKLLRDEYQDPTYISLTIRFPIKLTNGIMQEAKRSHALSKGTWTSTETLYKSNGPIHMGRNLLLKNIFDEDEFRDSTPSGRSMKGKKNTERKQLDEEKQCLIIDVIRYLTSRGIDFVSKPDYYHGPWSPSVEKDMRNEVICYGSNKIRGHMKKLGK</sequence>
<evidence type="ECO:0000313" key="1">
    <source>
        <dbReference type="EMBL" id="OXA40021.1"/>
    </source>
</evidence>
<gene>
    <name evidence="1" type="ORF">Fcan01_25286</name>
</gene>
<dbReference type="Proteomes" id="UP000198287">
    <property type="component" value="Unassembled WGS sequence"/>
</dbReference>